<dbReference type="Pfam" id="PF21467">
    <property type="entry name" value="BetaGal_gal-bd"/>
    <property type="match status" value="1"/>
</dbReference>
<dbReference type="InterPro" id="IPR031330">
    <property type="entry name" value="Gly_Hdrlase_35_cat"/>
</dbReference>
<dbReference type="RefSeq" id="WP_378249917.1">
    <property type="nucleotide sequence ID" value="NZ_JBHSKF010000014.1"/>
</dbReference>
<dbReference type="Proteomes" id="UP001596157">
    <property type="component" value="Unassembled WGS sequence"/>
</dbReference>
<dbReference type="SUPFAM" id="SSF49785">
    <property type="entry name" value="Galactose-binding domain-like"/>
    <property type="match status" value="1"/>
</dbReference>
<gene>
    <name evidence="7" type="ORF">ACFPM7_23575</name>
</gene>
<sequence>MVFEVIGDQFALDGEPFQILSGSMNYFRVVPEQWRARLDWAAHLGLNTVETYLPWAIHEPAPGEFRFTGAQDVVGYLRTAADAGLRVIARPGPYACAEIDFGGLPSWLLREDIAVRSTDPHFLGPVARWFDQVLPRLVPLQHDHGGPIIAMQVENEFGAVGREDPEYLDWLHTAMRERGVTVPLITSDQADAGMQARGGHPAALRTINFDTGARAALELLRAHQPTGPLMCTEFWNGWFDHWGEAHHRRDPADAAADLAHMLAAGASVNFYMFCGGTNFGFSNGANHDGRYQPTITSYDYDAPLSEHGTPTAKFALYRDVIAEHTGRTTGPPPALPPLLPETTVPMTPAMGWAQIRPALGKAVPLTAPAPMEELGQDYGFVSYEFTVAGPGRRHLDVPGVSDRAQVLVDGVEVAVLDREHGIYDAELVVPGATATVELIVENLGRVNYGEHLVDRKGVLGDILVDGRPVTDLLAIPMDWSALPDLPAGPVLKAGRGPVLHQGAFTVESPADSFVDTGGWTKGVVWVNGFCLGRYWDRGPQRRLYLPGPVLTAGSNTVAVLELHTTTAAAIVLRPEPDLG</sequence>
<evidence type="ECO:0000313" key="8">
    <source>
        <dbReference type="Proteomes" id="UP001596157"/>
    </source>
</evidence>
<dbReference type="InterPro" id="IPR008979">
    <property type="entry name" value="Galactose-bd-like_sf"/>
</dbReference>
<evidence type="ECO:0000313" key="7">
    <source>
        <dbReference type="EMBL" id="MFC5290045.1"/>
    </source>
</evidence>
<evidence type="ECO:0000256" key="1">
    <source>
        <dbReference type="ARBA" id="ARBA00009809"/>
    </source>
</evidence>
<dbReference type="InterPro" id="IPR048913">
    <property type="entry name" value="BetaGal_gal-bd"/>
</dbReference>
<dbReference type="Pfam" id="PF01301">
    <property type="entry name" value="Glyco_hydro_35"/>
    <property type="match status" value="1"/>
</dbReference>
<dbReference type="EMBL" id="JBHSKF010000014">
    <property type="protein sequence ID" value="MFC5290045.1"/>
    <property type="molecule type" value="Genomic_DNA"/>
</dbReference>
<dbReference type="InterPro" id="IPR017853">
    <property type="entry name" value="GH"/>
</dbReference>
<evidence type="ECO:0000256" key="3">
    <source>
        <dbReference type="ARBA" id="ARBA00023295"/>
    </source>
</evidence>
<evidence type="ECO:0000259" key="6">
    <source>
        <dbReference type="Pfam" id="PF21467"/>
    </source>
</evidence>
<feature type="domain" description="Glycoside hydrolase 35 catalytic" evidence="4">
    <location>
        <begin position="9"/>
        <end position="322"/>
    </location>
</feature>
<dbReference type="PRINTS" id="PR00742">
    <property type="entry name" value="GLHYDRLASE35"/>
</dbReference>
<dbReference type="Gene3D" id="2.60.120.260">
    <property type="entry name" value="Galactose-binding domain-like"/>
    <property type="match status" value="2"/>
</dbReference>
<evidence type="ECO:0000256" key="2">
    <source>
        <dbReference type="ARBA" id="ARBA00022801"/>
    </source>
</evidence>
<dbReference type="InterPro" id="IPR001944">
    <property type="entry name" value="Glycoside_Hdrlase_35"/>
</dbReference>
<dbReference type="SUPFAM" id="SSF51445">
    <property type="entry name" value="(Trans)glycosidases"/>
    <property type="match status" value="1"/>
</dbReference>
<feature type="domain" description="Beta-galactosidase galactose-binding" evidence="6">
    <location>
        <begin position="497"/>
        <end position="555"/>
    </location>
</feature>
<dbReference type="InterPro" id="IPR019801">
    <property type="entry name" value="Glyco_hydro_35_CS"/>
</dbReference>
<reference evidence="8" key="1">
    <citation type="journal article" date="2019" name="Int. J. Syst. Evol. Microbiol.">
        <title>The Global Catalogue of Microorganisms (GCM) 10K type strain sequencing project: providing services to taxonomists for standard genome sequencing and annotation.</title>
        <authorList>
            <consortium name="The Broad Institute Genomics Platform"/>
            <consortium name="The Broad Institute Genome Sequencing Center for Infectious Disease"/>
            <person name="Wu L."/>
            <person name="Ma J."/>
        </authorList>
    </citation>
    <scope>NUCLEOTIDE SEQUENCE [LARGE SCALE GENOMIC DNA]</scope>
    <source>
        <strain evidence="8">CCUG 59778</strain>
    </source>
</reference>
<dbReference type="PROSITE" id="PS01182">
    <property type="entry name" value="GLYCOSYL_HYDROL_F35"/>
    <property type="match status" value="1"/>
</dbReference>
<dbReference type="InterPro" id="IPR048912">
    <property type="entry name" value="BetaGal1-like_ABD1"/>
</dbReference>
<dbReference type="InterPro" id="IPR026283">
    <property type="entry name" value="B-gal_1-like"/>
</dbReference>
<evidence type="ECO:0000259" key="4">
    <source>
        <dbReference type="Pfam" id="PF01301"/>
    </source>
</evidence>
<comment type="similarity">
    <text evidence="1">Belongs to the glycosyl hydrolase 35 family.</text>
</comment>
<dbReference type="PANTHER" id="PTHR23421">
    <property type="entry name" value="BETA-GALACTOSIDASE RELATED"/>
    <property type="match status" value="1"/>
</dbReference>
<dbReference type="EC" id="3.2.1.23" evidence="7"/>
<dbReference type="Pfam" id="PF21317">
    <property type="entry name" value="BetaGal_ABD_1"/>
    <property type="match status" value="1"/>
</dbReference>
<keyword evidence="2 7" id="KW-0378">Hydrolase</keyword>
<name>A0ABW0EWV1_9PSEU</name>
<accession>A0ABW0EWV1</accession>
<comment type="caution">
    <text evidence="7">The sequence shown here is derived from an EMBL/GenBank/DDBJ whole genome shotgun (WGS) entry which is preliminary data.</text>
</comment>
<keyword evidence="8" id="KW-1185">Reference proteome</keyword>
<feature type="domain" description="Beta-galactosidase 1-like first all-beta" evidence="5">
    <location>
        <begin position="368"/>
        <end position="477"/>
    </location>
</feature>
<keyword evidence="3 7" id="KW-0326">Glycosidase</keyword>
<dbReference type="Gene3D" id="3.20.20.80">
    <property type="entry name" value="Glycosidases"/>
    <property type="match status" value="1"/>
</dbReference>
<proteinExistence type="inferred from homology"/>
<protein>
    <submittedName>
        <fullName evidence="7">Beta-galactosidase</fullName>
        <ecNumber evidence="7">3.2.1.23</ecNumber>
    </submittedName>
</protein>
<dbReference type="PIRSF" id="PIRSF006336">
    <property type="entry name" value="B-gal"/>
    <property type="match status" value="1"/>
</dbReference>
<dbReference type="GO" id="GO:0004565">
    <property type="term" value="F:beta-galactosidase activity"/>
    <property type="evidence" value="ECO:0007669"/>
    <property type="project" value="UniProtKB-EC"/>
</dbReference>
<organism evidence="7 8">
    <name type="scientific">Actinokineospora guangxiensis</name>
    <dbReference type="NCBI Taxonomy" id="1490288"/>
    <lineage>
        <taxon>Bacteria</taxon>
        <taxon>Bacillati</taxon>
        <taxon>Actinomycetota</taxon>
        <taxon>Actinomycetes</taxon>
        <taxon>Pseudonocardiales</taxon>
        <taxon>Pseudonocardiaceae</taxon>
        <taxon>Actinokineospora</taxon>
    </lineage>
</organism>
<evidence type="ECO:0000259" key="5">
    <source>
        <dbReference type="Pfam" id="PF21317"/>
    </source>
</evidence>